<dbReference type="InterPro" id="IPR056539">
    <property type="entry name" value="NuiA-like"/>
</dbReference>
<dbReference type="PANTHER" id="PTHR42093">
    <property type="match status" value="1"/>
</dbReference>
<protein>
    <submittedName>
        <fullName evidence="1">Uncharacterized protein</fullName>
    </submittedName>
</protein>
<dbReference type="Proteomes" id="UP000267821">
    <property type="component" value="Unassembled WGS sequence"/>
</dbReference>
<keyword evidence="2" id="KW-1185">Reference proteome</keyword>
<dbReference type="PANTHER" id="PTHR42093:SF1">
    <property type="match status" value="1"/>
</dbReference>
<dbReference type="EMBL" id="ML121530">
    <property type="protein sequence ID" value="RPB28083.1"/>
    <property type="molecule type" value="Genomic_DNA"/>
</dbReference>
<sequence length="293" mass="32282">MMLQRRSCIISPRAFVGHRLLASSALIPAPVSTSRRAFSTKLTTSKHTLRPASNTALASLTPNATNTPIHPLPIFIQQRPSPSRPLYTTPTMCQTPPATTAEDDAYTNFLFNAYLQYMKPRAETPSETVANKSLLSTIDPSLLPSYISALHTARFYTSDIDAPFEAVDLPLPATPRTQASIASGIYRYTVARALDIDEEMIKKLSVEQWNPRREYSDVVEAVEKWVREGNKEALEERAVGGPKEVESTKEGEVAVFAVDGEGARVEYFVLGVVRGVEEKPDRVVGMKVLAVES</sequence>
<organism evidence="1 2">
    <name type="scientific">Terfezia boudieri ATCC MYA-4762</name>
    <dbReference type="NCBI Taxonomy" id="1051890"/>
    <lineage>
        <taxon>Eukaryota</taxon>
        <taxon>Fungi</taxon>
        <taxon>Dikarya</taxon>
        <taxon>Ascomycota</taxon>
        <taxon>Pezizomycotina</taxon>
        <taxon>Pezizomycetes</taxon>
        <taxon>Pezizales</taxon>
        <taxon>Pezizaceae</taxon>
        <taxon>Terfezia</taxon>
    </lineage>
</organism>
<dbReference type="InParanoid" id="A0A3N4LYV1"/>
<dbReference type="Pfam" id="PF23151">
    <property type="entry name" value="NuiA_2"/>
    <property type="match status" value="1"/>
</dbReference>
<evidence type="ECO:0000313" key="1">
    <source>
        <dbReference type="EMBL" id="RPB28083.1"/>
    </source>
</evidence>
<dbReference type="AlphaFoldDB" id="A0A3N4LYV1"/>
<dbReference type="STRING" id="1051890.A0A3N4LYV1"/>
<reference evidence="1 2" key="1">
    <citation type="journal article" date="2018" name="Nat. Ecol. Evol.">
        <title>Pezizomycetes genomes reveal the molecular basis of ectomycorrhizal truffle lifestyle.</title>
        <authorList>
            <person name="Murat C."/>
            <person name="Payen T."/>
            <person name="Noel B."/>
            <person name="Kuo A."/>
            <person name="Morin E."/>
            <person name="Chen J."/>
            <person name="Kohler A."/>
            <person name="Krizsan K."/>
            <person name="Balestrini R."/>
            <person name="Da Silva C."/>
            <person name="Montanini B."/>
            <person name="Hainaut M."/>
            <person name="Levati E."/>
            <person name="Barry K.W."/>
            <person name="Belfiori B."/>
            <person name="Cichocki N."/>
            <person name="Clum A."/>
            <person name="Dockter R.B."/>
            <person name="Fauchery L."/>
            <person name="Guy J."/>
            <person name="Iotti M."/>
            <person name="Le Tacon F."/>
            <person name="Lindquist E.A."/>
            <person name="Lipzen A."/>
            <person name="Malagnac F."/>
            <person name="Mello A."/>
            <person name="Molinier V."/>
            <person name="Miyauchi S."/>
            <person name="Poulain J."/>
            <person name="Riccioni C."/>
            <person name="Rubini A."/>
            <person name="Sitrit Y."/>
            <person name="Splivallo R."/>
            <person name="Traeger S."/>
            <person name="Wang M."/>
            <person name="Zifcakova L."/>
            <person name="Wipf D."/>
            <person name="Zambonelli A."/>
            <person name="Paolocci F."/>
            <person name="Nowrousian M."/>
            <person name="Ottonello S."/>
            <person name="Baldrian P."/>
            <person name="Spatafora J.W."/>
            <person name="Henrissat B."/>
            <person name="Nagy L.G."/>
            <person name="Aury J.M."/>
            <person name="Wincker P."/>
            <person name="Grigoriev I.V."/>
            <person name="Bonfante P."/>
            <person name="Martin F.M."/>
        </authorList>
    </citation>
    <scope>NUCLEOTIDE SEQUENCE [LARGE SCALE GENOMIC DNA]</scope>
    <source>
        <strain evidence="1 2">ATCC MYA-4762</strain>
    </source>
</reference>
<dbReference type="OrthoDB" id="5366485at2759"/>
<name>A0A3N4LYV1_9PEZI</name>
<proteinExistence type="predicted"/>
<accession>A0A3N4LYV1</accession>
<gene>
    <name evidence="1" type="ORF">L211DRAFT_484292</name>
</gene>
<evidence type="ECO:0000313" key="2">
    <source>
        <dbReference type="Proteomes" id="UP000267821"/>
    </source>
</evidence>